<keyword evidence="4 12" id="KW-0132">Cell division</keyword>
<keyword evidence="8 12" id="KW-0131">Cell cycle</keyword>
<dbReference type="HAMAP" id="MF_00111">
    <property type="entry name" value="MurA"/>
    <property type="match status" value="1"/>
</dbReference>
<evidence type="ECO:0000256" key="9">
    <source>
        <dbReference type="ARBA" id="ARBA00023316"/>
    </source>
</evidence>
<dbReference type="PANTHER" id="PTHR43783:SF1">
    <property type="entry name" value="UDP-N-ACETYLGLUCOSAMINE 1-CARBOXYVINYLTRANSFERASE"/>
    <property type="match status" value="1"/>
</dbReference>
<keyword evidence="7 12" id="KW-0573">Peptidoglycan synthesis</keyword>
<feature type="active site" description="Proton donor" evidence="12">
    <location>
        <position position="116"/>
    </location>
</feature>
<dbReference type="GO" id="GO:0008360">
    <property type="term" value="P:regulation of cell shape"/>
    <property type="evidence" value="ECO:0007669"/>
    <property type="project" value="UniProtKB-KW"/>
</dbReference>
<keyword evidence="9 12" id="KW-0961">Cell wall biogenesis/degradation</keyword>
<dbReference type="GO" id="GO:0005737">
    <property type="term" value="C:cytoplasm"/>
    <property type="evidence" value="ECO:0007669"/>
    <property type="project" value="UniProtKB-SubCell"/>
</dbReference>
<dbReference type="CDD" id="cd01555">
    <property type="entry name" value="UdpNAET"/>
    <property type="match status" value="1"/>
</dbReference>
<keyword evidence="5 12" id="KW-0808">Transferase</keyword>
<evidence type="ECO:0000256" key="6">
    <source>
        <dbReference type="ARBA" id="ARBA00022960"/>
    </source>
</evidence>
<comment type="subcellular location">
    <subcellularLocation>
        <location evidence="1 12">Cytoplasm</location>
    </subcellularLocation>
</comment>
<gene>
    <name evidence="15" type="primary">murAA</name>
    <name evidence="12" type="synonym">murA</name>
    <name evidence="15" type="ORF">AULFYP135_01204</name>
</gene>
<reference evidence="15" key="1">
    <citation type="submission" date="2019-11" db="EMBL/GenBank/DDBJ databases">
        <authorList>
            <person name="Feng L."/>
        </authorList>
    </citation>
    <scope>NUCLEOTIDE SEQUENCE</scope>
    <source>
        <strain evidence="15">AundefinedLFYP135</strain>
    </source>
</reference>
<sequence length="418" mass="44886">MMANFLIEGENRIGGELPIHGAKNAALPILAAALLTRRSVLHNCPDLSDVRAAAHILEHLGCTVEREGDTVIVESDDGVYCDIPDGLMREMRSSVVFLGAILTRCGRARVSFPGGCELGPRPIDIHLASLERMGVNIKEDHGDLDCTIDGKMVGTELNLPFPSVGATENILLAAVLAEGTTVIHNAAREPEIQDLAGFLTAIGAKIHLKNDGTIVVEGVETLLPEVEYRVIPDRIATATYLCAAAATGGELLVTKTEPEYLAAVLPMFEEMGCQVKTGPDLIYLKGPRRLRPVRMVRTMPYPGFPTDAQAPFMALSTLAQGTSVFVENIFESRYKHAAELMRMGARIKVEGRVAVVEGVPALHSAQVRCTDLRGGAALCIAALAAAGVSRVSDIAHIERGYERLEEHLSSLGAKITRE</sequence>
<protein>
    <recommendedName>
        <fullName evidence="12">UDP-N-acetylglucosamine 1-carboxyvinyltransferase</fullName>
        <ecNumber evidence="12">2.5.1.7</ecNumber>
    </recommendedName>
    <alternativeName>
        <fullName evidence="12">Enoylpyruvate transferase</fullName>
    </alternativeName>
    <alternativeName>
        <fullName evidence="12">UDP-N-acetylglucosamine enolpyruvyl transferase</fullName>
        <shortName evidence="12">EPT</shortName>
    </alternativeName>
</protein>
<feature type="binding site" evidence="12">
    <location>
        <begin position="23"/>
        <end position="24"/>
    </location>
    <ligand>
        <name>phosphoenolpyruvate</name>
        <dbReference type="ChEBI" id="CHEBI:58702"/>
    </ligand>
</feature>
<evidence type="ECO:0000256" key="2">
    <source>
        <dbReference type="ARBA" id="ARBA00004752"/>
    </source>
</evidence>
<evidence type="ECO:0000256" key="4">
    <source>
        <dbReference type="ARBA" id="ARBA00022618"/>
    </source>
</evidence>
<comment type="similarity">
    <text evidence="10 12">Belongs to the EPSP synthase family. MurA subfamily.</text>
</comment>
<dbReference type="InterPro" id="IPR002110">
    <property type="entry name" value="Ankyrin_rpt"/>
</dbReference>
<feature type="domain" description="Enolpyruvate transferase" evidence="14">
    <location>
        <begin position="8"/>
        <end position="408"/>
    </location>
</feature>
<comment type="catalytic activity">
    <reaction evidence="11 12">
        <text>phosphoenolpyruvate + UDP-N-acetyl-alpha-D-glucosamine = UDP-N-acetyl-3-O-(1-carboxyvinyl)-alpha-D-glucosamine + phosphate</text>
        <dbReference type="Rhea" id="RHEA:18681"/>
        <dbReference type="ChEBI" id="CHEBI:43474"/>
        <dbReference type="ChEBI" id="CHEBI:57705"/>
        <dbReference type="ChEBI" id="CHEBI:58702"/>
        <dbReference type="ChEBI" id="CHEBI:68483"/>
        <dbReference type="EC" id="2.5.1.7"/>
    </reaction>
</comment>
<keyword evidence="6 12" id="KW-0133">Cell shape</keyword>
<comment type="caution">
    <text evidence="12">Lacks conserved residue(s) required for the propagation of feature annotation.</text>
</comment>
<dbReference type="InterPro" id="IPR005750">
    <property type="entry name" value="UDP_GlcNAc_COvinyl_MurA"/>
</dbReference>
<evidence type="ECO:0000259" key="14">
    <source>
        <dbReference type="Pfam" id="PF00275"/>
    </source>
</evidence>
<feature type="binding site" evidence="12">
    <location>
        <position position="307"/>
    </location>
    <ligand>
        <name>UDP-N-acetyl-alpha-D-glucosamine</name>
        <dbReference type="ChEBI" id="CHEBI:57705"/>
    </ligand>
</feature>
<feature type="repeat" description="ANK" evidence="13">
    <location>
        <begin position="178"/>
        <end position="211"/>
    </location>
</feature>
<comment type="function">
    <text evidence="12">Cell wall formation. Adds enolpyruvyl to UDP-N-acetylglucosamine.</text>
</comment>
<dbReference type="UniPathway" id="UPA00219"/>
<organism evidence="15">
    <name type="scientific">uncultured Anaerotruncus sp</name>
    <dbReference type="NCBI Taxonomy" id="905011"/>
    <lineage>
        <taxon>Bacteria</taxon>
        <taxon>Bacillati</taxon>
        <taxon>Bacillota</taxon>
        <taxon>Clostridia</taxon>
        <taxon>Eubacteriales</taxon>
        <taxon>Oscillospiraceae</taxon>
        <taxon>Anaerotruncus</taxon>
        <taxon>environmental samples</taxon>
    </lineage>
</organism>
<evidence type="ECO:0000256" key="10">
    <source>
        <dbReference type="ARBA" id="ARBA00038367"/>
    </source>
</evidence>
<dbReference type="GO" id="GO:0008760">
    <property type="term" value="F:UDP-N-acetylglucosamine 1-carboxyvinyltransferase activity"/>
    <property type="evidence" value="ECO:0007669"/>
    <property type="project" value="UniProtKB-UniRule"/>
</dbReference>
<dbReference type="GO" id="GO:0051301">
    <property type="term" value="P:cell division"/>
    <property type="evidence" value="ECO:0007669"/>
    <property type="project" value="UniProtKB-KW"/>
</dbReference>
<keyword evidence="12" id="KW-0670">Pyruvate</keyword>
<dbReference type="GO" id="GO:0019277">
    <property type="term" value="P:UDP-N-acetylgalactosamine biosynthetic process"/>
    <property type="evidence" value="ECO:0007669"/>
    <property type="project" value="InterPro"/>
</dbReference>
<feature type="modified residue" description="2-(S-cysteinyl)pyruvic acid O-phosphothioketal" evidence="12">
    <location>
        <position position="116"/>
    </location>
</feature>
<evidence type="ECO:0000256" key="7">
    <source>
        <dbReference type="ARBA" id="ARBA00022984"/>
    </source>
</evidence>
<evidence type="ECO:0000313" key="15">
    <source>
        <dbReference type="EMBL" id="VYS99133.1"/>
    </source>
</evidence>
<name>A0A6N2SZZ7_9FIRM</name>
<dbReference type="SUPFAM" id="SSF55205">
    <property type="entry name" value="EPT/RTPC-like"/>
    <property type="match status" value="1"/>
</dbReference>
<dbReference type="AlphaFoldDB" id="A0A6N2SZZ7"/>
<dbReference type="GO" id="GO:0071555">
    <property type="term" value="P:cell wall organization"/>
    <property type="evidence" value="ECO:0007669"/>
    <property type="project" value="UniProtKB-KW"/>
</dbReference>
<dbReference type="InterPro" id="IPR050068">
    <property type="entry name" value="MurA_subfamily"/>
</dbReference>
<dbReference type="EMBL" id="CACRSL010000003">
    <property type="protein sequence ID" value="VYS99133.1"/>
    <property type="molecule type" value="Genomic_DNA"/>
</dbReference>
<comment type="pathway">
    <text evidence="2 12">Cell wall biogenesis; peptidoglycan biosynthesis.</text>
</comment>
<evidence type="ECO:0000256" key="11">
    <source>
        <dbReference type="ARBA" id="ARBA00047527"/>
    </source>
</evidence>
<dbReference type="EC" id="2.5.1.7" evidence="12"/>
<evidence type="ECO:0000256" key="13">
    <source>
        <dbReference type="PROSITE-ProRule" id="PRU00023"/>
    </source>
</evidence>
<keyword evidence="13" id="KW-0040">ANK repeat</keyword>
<dbReference type="InterPro" id="IPR013792">
    <property type="entry name" value="RNA3'P_cycl/enolpyr_Trfase_a/b"/>
</dbReference>
<feature type="binding site" evidence="12">
    <location>
        <position position="92"/>
    </location>
    <ligand>
        <name>UDP-N-acetyl-alpha-D-glucosamine</name>
        <dbReference type="ChEBI" id="CHEBI:57705"/>
    </ligand>
</feature>
<dbReference type="PANTHER" id="PTHR43783">
    <property type="entry name" value="UDP-N-ACETYLGLUCOSAMINE 1-CARBOXYVINYLTRANSFERASE"/>
    <property type="match status" value="1"/>
</dbReference>
<dbReference type="Gene3D" id="3.65.10.10">
    <property type="entry name" value="Enolpyruvate transferase domain"/>
    <property type="match status" value="2"/>
</dbReference>
<proteinExistence type="inferred from homology"/>
<evidence type="ECO:0000256" key="8">
    <source>
        <dbReference type="ARBA" id="ARBA00023306"/>
    </source>
</evidence>
<evidence type="ECO:0000256" key="5">
    <source>
        <dbReference type="ARBA" id="ARBA00022679"/>
    </source>
</evidence>
<accession>A0A6N2SZZ7</accession>
<dbReference type="NCBIfam" id="NF006873">
    <property type="entry name" value="PRK09369.1"/>
    <property type="match status" value="1"/>
</dbReference>
<dbReference type="PROSITE" id="PS50088">
    <property type="entry name" value="ANK_REPEAT"/>
    <property type="match status" value="1"/>
</dbReference>
<dbReference type="GO" id="GO:0009252">
    <property type="term" value="P:peptidoglycan biosynthetic process"/>
    <property type="evidence" value="ECO:0007669"/>
    <property type="project" value="UniProtKB-UniRule"/>
</dbReference>
<evidence type="ECO:0000256" key="12">
    <source>
        <dbReference type="HAMAP-Rule" id="MF_00111"/>
    </source>
</evidence>
<dbReference type="InterPro" id="IPR001986">
    <property type="entry name" value="Enolpyruvate_Tfrase_dom"/>
</dbReference>
<evidence type="ECO:0000256" key="1">
    <source>
        <dbReference type="ARBA" id="ARBA00004496"/>
    </source>
</evidence>
<keyword evidence="3 12" id="KW-0963">Cytoplasm</keyword>
<evidence type="ECO:0000256" key="3">
    <source>
        <dbReference type="ARBA" id="ARBA00022490"/>
    </source>
</evidence>
<dbReference type="Pfam" id="PF00275">
    <property type="entry name" value="EPSP_synthase"/>
    <property type="match status" value="1"/>
</dbReference>
<dbReference type="InterPro" id="IPR036968">
    <property type="entry name" value="Enolpyruvate_Tfrase_sf"/>
</dbReference>
<feature type="binding site" evidence="12">
    <location>
        <position position="329"/>
    </location>
    <ligand>
        <name>UDP-N-acetyl-alpha-D-glucosamine</name>
        <dbReference type="ChEBI" id="CHEBI:57705"/>
    </ligand>
</feature>
<dbReference type="NCBIfam" id="TIGR01072">
    <property type="entry name" value="murA"/>
    <property type="match status" value="1"/>
</dbReference>